<sequence length="159" mass="16663">MSTPHSSIPNPRNGFTLLEVVIVIAVTVILASVSWGFFGGLQHGTEVELMGKRIAADFALARTRAVAGEDNRNWGIHFVNGASDYYEIFSTLTNYASGTVRETAYLTAGVTFTDPAEGFNKDVIFVRPGGTTSATSVAIQGAVGASTISVSAFGAIAVQ</sequence>
<protein>
    <recommendedName>
        <fullName evidence="4">General secretion pathway GspH domain-containing protein</fullName>
    </recommendedName>
</protein>
<dbReference type="InterPro" id="IPR012902">
    <property type="entry name" value="N_methyl_site"/>
</dbReference>
<gene>
    <name evidence="2" type="ORF">A2991_02120</name>
</gene>
<dbReference type="AlphaFoldDB" id="A0A1G2Q1A0"/>
<organism evidence="2 3">
    <name type="scientific">Candidatus Terrybacteria bacterium RIFCSPLOWO2_01_FULL_58_14</name>
    <dbReference type="NCBI Taxonomy" id="1802369"/>
    <lineage>
        <taxon>Bacteria</taxon>
        <taxon>Candidatus Terryibacteriota</taxon>
    </lineage>
</organism>
<evidence type="ECO:0000313" key="2">
    <source>
        <dbReference type="EMBL" id="OHA53631.1"/>
    </source>
</evidence>
<dbReference type="InterPro" id="IPR045584">
    <property type="entry name" value="Pilin-like"/>
</dbReference>
<evidence type="ECO:0008006" key="4">
    <source>
        <dbReference type="Google" id="ProtNLM"/>
    </source>
</evidence>
<evidence type="ECO:0000256" key="1">
    <source>
        <dbReference type="SAM" id="Phobius"/>
    </source>
</evidence>
<keyword evidence="1" id="KW-0812">Transmembrane</keyword>
<keyword evidence="1" id="KW-0472">Membrane</keyword>
<dbReference type="Pfam" id="PF07963">
    <property type="entry name" value="N_methyl"/>
    <property type="match status" value="1"/>
</dbReference>
<accession>A0A1G2Q1A0</accession>
<dbReference type="Proteomes" id="UP000177865">
    <property type="component" value="Unassembled WGS sequence"/>
</dbReference>
<feature type="transmembrane region" description="Helical" evidence="1">
    <location>
        <begin position="20"/>
        <end position="41"/>
    </location>
</feature>
<reference evidence="2 3" key="1">
    <citation type="journal article" date="2016" name="Nat. Commun.">
        <title>Thousands of microbial genomes shed light on interconnected biogeochemical processes in an aquifer system.</title>
        <authorList>
            <person name="Anantharaman K."/>
            <person name="Brown C.T."/>
            <person name="Hug L.A."/>
            <person name="Sharon I."/>
            <person name="Castelle C.J."/>
            <person name="Probst A.J."/>
            <person name="Thomas B.C."/>
            <person name="Singh A."/>
            <person name="Wilkins M.J."/>
            <person name="Karaoz U."/>
            <person name="Brodie E.L."/>
            <person name="Williams K.H."/>
            <person name="Hubbard S.S."/>
            <person name="Banfield J.F."/>
        </authorList>
    </citation>
    <scope>NUCLEOTIDE SEQUENCE [LARGE SCALE GENOMIC DNA]</scope>
</reference>
<dbReference type="SUPFAM" id="SSF54523">
    <property type="entry name" value="Pili subunits"/>
    <property type="match status" value="1"/>
</dbReference>
<name>A0A1G2Q1A0_9BACT</name>
<comment type="caution">
    <text evidence="2">The sequence shown here is derived from an EMBL/GenBank/DDBJ whole genome shotgun (WGS) entry which is preliminary data.</text>
</comment>
<keyword evidence="1" id="KW-1133">Transmembrane helix</keyword>
<evidence type="ECO:0000313" key="3">
    <source>
        <dbReference type="Proteomes" id="UP000177865"/>
    </source>
</evidence>
<proteinExistence type="predicted"/>
<dbReference type="EMBL" id="MHSZ01000013">
    <property type="protein sequence ID" value="OHA53631.1"/>
    <property type="molecule type" value="Genomic_DNA"/>
</dbReference>
<dbReference type="NCBIfam" id="TIGR02532">
    <property type="entry name" value="IV_pilin_GFxxxE"/>
    <property type="match status" value="1"/>
</dbReference>